<dbReference type="EMBL" id="JALNTZ010000002">
    <property type="protein sequence ID" value="KAJ3664344.1"/>
    <property type="molecule type" value="Genomic_DNA"/>
</dbReference>
<sequence>MDRLRKFVPKVNFVEDDKLWLLRILCADILNTRIFKILRYIIFSSTLFLTSFQTFLFLQKFDGIYFIKYVGVYAWQKILVFVYCIIYTQEALCIVKHTISLDETTTKTKKRIELEALYFNIFVVFHSLLNICCGVLHAIPIEGDDEIFFPLRIFEEYFPKRQNLLSCYYRLTFIPVSFMMQITLYQTIYVASYLRFQSYLLLEYIESLKLQVTTTKNQNVPLYEEHHQVNIMKTLKIAMQHHSEIYWMANNLARKFYKYVFIFTVSGVLFCVSLIVLYFSFRGTYEGRYLRVVTLVMSVVLNFVHIILTGQLLQNISAETFEALQQLDWYCWNEENKKLYLVFLINAQRTLQLKFSDSMIINYELGISIGRYMCSMVSVMSQLKDIDY</sequence>
<keyword evidence="8 10" id="KW-0675">Receptor</keyword>
<dbReference type="GO" id="GO:0007165">
    <property type="term" value="P:signal transduction"/>
    <property type="evidence" value="ECO:0007669"/>
    <property type="project" value="UniProtKB-KW"/>
</dbReference>
<reference evidence="11" key="1">
    <citation type="journal article" date="2023" name="G3 (Bethesda)">
        <title>Whole genome assemblies of Zophobas morio and Tenebrio molitor.</title>
        <authorList>
            <person name="Kaur S."/>
            <person name="Stinson S.A."/>
            <person name="diCenzo G.C."/>
        </authorList>
    </citation>
    <scope>NUCLEOTIDE SEQUENCE</scope>
    <source>
        <strain evidence="11">QUZm001</strain>
    </source>
</reference>
<proteinExistence type="inferred from homology"/>
<feature type="transmembrane region" description="Helical" evidence="10">
    <location>
        <begin position="116"/>
        <end position="139"/>
    </location>
</feature>
<feature type="transmembrane region" description="Helical" evidence="10">
    <location>
        <begin position="256"/>
        <end position="277"/>
    </location>
</feature>
<evidence type="ECO:0000256" key="10">
    <source>
        <dbReference type="RuleBase" id="RU351113"/>
    </source>
</evidence>
<organism evidence="11 12">
    <name type="scientific">Zophobas morio</name>
    <dbReference type="NCBI Taxonomy" id="2755281"/>
    <lineage>
        <taxon>Eukaryota</taxon>
        <taxon>Metazoa</taxon>
        <taxon>Ecdysozoa</taxon>
        <taxon>Arthropoda</taxon>
        <taxon>Hexapoda</taxon>
        <taxon>Insecta</taxon>
        <taxon>Pterygota</taxon>
        <taxon>Neoptera</taxon>
        <taxon>Endopterygota</taxon>
        <taxon>Coleoptera</taxon>
        <taxon>Polyphaga</taxon>
        <taxon>Cucujiformia</taxon>
        <taxon>Tenebrionidae</taxon>
        <taxon>Zophobas</taxon>
    </lineage>
</organism>
<evidence type="ECO:0000256" key="2">
    <source>
        <dbReference type="ARBA" id="ARBA00022475"/>
    </source>
</evidence>
<keyword evidence="7 10" id="KW-0472">Membrane</keyword>
<name>A0AA38MQZ9_9CUCU</name>
<comment type="subcellular location">
    <subcellularLocation>
        <location evidence="1 10">Cell membrane</location>
        <topology evidence="1 10">Multi-pass membrane protein</topology>
    </subcellularLocation>
</comment>
<evidence type="ECO:0000256" key="8">
    <source>
        <dbReference type="ARBA" id="ARBA00023170"/>
    </source>
</evidence>
<keyword evidence="9 10" id="KW-0807">Transducer</keyword>
<comment type="caution">
    <text evidence="11">The sequence shown here is derived from an EMBL/GenBank/DDBJ whole genome shotgun (WGS) entry which is preliminary data.</text>
</comment>
<feature type="transmembrane region" description="Helical" evidence="10">
    <location>
        <begin position="168"/>
        <end position="191"/>
    </location>
</feature>
<evidence type="ECO:0000256" key="4">
    <source>
        <dbReference type="ARBA" id="ARBA00022692"/>
    </source>
</evidence>
<keyword evidence="6 10" id="KW-1133">Transmembrane helix</keyword>
<evidence type="ECO:0000256" key="7">
    <source>
        <dbReference type="ARBA" id="ARBA00023136"/>
    </source>
</evidence>
<accession>A0AA38MQZ9</accession>
<evidence type="ECO:0000313" key="11">
    <source>
        <dbReference type="EMBL" id="KAJ3664344.1"/>
    </source>
</evidence>
<evidence type="ECO:0000256" key="5">
    <source>
        <dbReference type="ARBA" id="ARBA00022725"/>
    </source>
</evidence>
<feature type="transmembrane region" description="Helical" evidence="10">
    <location>
        <begin position="289"/>
        <end position="308"/>
    </location>
</feature>
<dbReference type="GO" id="GO:0005549">
    <property type="term" value="F:odorant binding"/>
    <property type="evidence" value="ECO:0007669"/>
    <property type="project" value="InterPro"/>
</dbReference>
<evidence type="ECO:0000256" key="6">
    <source>
        <dbReference type="ARBA" id="ARBA00022989"/>
    </source>
</evidence>
<dbReference type="PANTHER" id="PTHR21137:SF35">
    <property type="entry name" value="ODORANT RECEPTOR 19A-RELATED"/>
    <property type="match status" value="1"/>
</dbReference>
<keyword evidence="4 10" id="KW-0812">Transmembrane</keyword>
<comment type="caution">
    <text evidence="10">Lacks conserved residue(s) required for the propagation of feature annotation.</text>
</comment>
<evidence type="ECO:0000256" key="3">
    <source>
        <dbReference type="ARBA" id="ARBA00022606"/>
    </source>
</evidence>
<feature type="transmembrane region" description="Helical" evidence="10">
    <location>
        <begin position="37"/>
        <end position="58"/>
    </location>
</feature>
<dbReference type="PANTHER" id="PTHR21137">
    <property type="entry name" value="ODORANT RECEPTOR"/>
    <property type="match status" value="1"/>
</dbReference>
<keyword evidence="12" id="KW-1185">Reference proteome</keyword>
<keyword evidence="5 10" id="KW-0552">Olfaction</keyword>
<dbReference type="AlphaFoldDB" id="A0AA38MQZ9"/>
<evidence type="ECO:0000256" key="9">
    <source>
        <dbReference type="ARBA" id="ARBA00023224"/>
    </source>
</evidence>
<dbReference type="Proteomes" id="UP001168821">
    <property type="component" value="Unassembled WGS sequence"/>
</dbReference>
<keyword evidence="2" id="KW-1003">Cell membrane</keyword>
<comment type="similarity">
    <text evidence="10">Belongs to the insect chemoreceptor superfamily. Heteromeric odorant receptor channel (TC 1.A.69) family.</text>
</comment>
<dbReference type="InterPro" id="IPR004117">
    <property type="entry name" value="7tm6_olfct_rcpt"/>
</dbReference>
<protein>
    <recommendedName>
        <fullName evidence="10">Odorant receptor</fullName>
    </recommendedName>
</protein>
<evidence type="ECO:0000313" key="12">
    <source>
        <dbReference type="Proteomes" id="UP001168821"/>
    </source>
</evidence>
<dbReference type="GO" id="GO:0005886">
    <property type="term" value="C:plasma membrane"/>
    <property type="evidence" value="ECO:0007669"/>
    <property type="project" value="UniProtKB-SubCell"/>
</dbReference>
<dbReference type="GO" id="GO:0004984">
    <property type="term" value="F:olfactory receptor activity"/>
    <property type="evidence" value="ECO:0007669"/>
    <property type="project" value="InterPro"/>
</dbReference>
<dbReference type="Pfam" id="PF02949">
    <property type="entry name" value="7tm_6"/>
    <property type="match status" value="1"/>
</dbReference>
<gene>
    <name evidence="11" type="ORF">Zmor_008523</name>
</gene>
<keyword evidence="3 10" id="KW-0716">Sensory transduction</keyword>
<evidence type="ECO:0000256" key="1">
    <source>
        <dbReference type="ARBA" id="ARBA00004651"/>
    </source>
</evidence>